<protein>
    <submittedName>
        <fullName evidence="5">NAD-dependent epimerase/dehydratase</fullName>
    </submittedName>
</protein>
<comment type="caution">
    <text evidence="5">The sequence shown here is derived from an EMBL/GenBank/DDBJ whole genome shotgun (WGS) entry which is preliminary data.</text>
</comment>
<dbReference type="EMBL" id="JAJTJA010000005">
    <property type="protein sequence ID" value="KAH8698800.1"/>
    <property type="molecule type" value="Genomic_DNA"/>
</dbReference>
<dbReference type="Proteomes" id="UP001201262">
    <property type="component" value="Unassembled WGS sequence"/>
</dbReference>
<evidence type="ECO:0000256" key="3">
    <source>
        <dbReference type="ARBA" id="ARBA00038376"/>
    </source>
</evidence>
<evidence type="ECO:0000313" key="6">
    <source>
        <dbReference type="Proteomes" id="UP001201262"/>
    </source>
</evidence>
<keyword evidence="1" id="KW-0560">Oxidoreductase</keyword>
<dbReference type="RefSeq" id="XP_046073264.1">
    <property type="nucleotide sequence ID" value="XM_046218170.1"/>
</dbReference>
<feature type="domain" description="NAD(P)-binding" evidence="4">
    <location>
        <begin position="8"/>
        <end position="211"/>
    </location>
</feature>
<keyword evidence="2" id="KW-0503">Monooxygenase</keyword>
<dbReference type="GO" id="GO:0004497">
    <property type="term" value="F:monooxygenase activity"/>
    <property type="evidence" value="ECO:0007669"/>
    <property type="project" value="UniProtKB-KW"/>
</dbReference>
<comment type="similarity">
    <text evidence="3">Belongs to the avfA family.</text>
</comment>
<dbReference type="PANTHER" id="PTHR15020:SF37">
    <property type="entry name" value="OXIDOREDUCTASE MDPK"/>
    <property type="match status" value="1"/>
</dbReference>
<sequence length="262" mass="28991">MATYAIIGATGNCGTALLDNLSRNPTVNIRAYCRNKNKLVNTIPHLLEKERVEIFEGSIHDVDLISQCIKDAKAIFHVVSTNTNIPNCNVGLDTAGSIIEALKKLKAQRSPGFKPPKIVLLSSATIDDHLSRNLPWIFRSILLTSAYYVYDDLKRTEKFLRAQEDIATTIFIKPGGLSVDKQRGHKLDLDHEETFVSYLDLAAAMIEAADNVDDRYDMKNVGVVNTNGGARFPSGTPLCILTGLLRYYFPFLHPYLPSPGPA</sequence>
<proteinExistence type="inferred from homology"/>
<accession>A0AAD4KU24</accession>
<dbReference type="Gene3D" id="3.40.50.720">
    <property type="entry name" value="NAD(P)-binding Rossmann-like Domain"/>
    <property type="match status" value="1"/>
</dbReference>
<dbReference type="InterPro" id="IPR016040">
    <property type="entry name" value="NAD(P)-bd_dom"/>
</dbReference>
<evidence type="ECO:0000313" key="5">
    <source>
        <dbReference type="EMBL" id="KAH8698800.1"/>
    </source>
</evidence>
<evidence type="ECO:0000256" key="2">
    <source>
        <dbReference type="ARBA" id="ARBA00023033"/>
    </source>
</evidence>
<organism evidence="5 6">
    <name type="scientific">Talaromyces proteolyticus</name>
    <dbReference type="NCBI Taxonomy" id="1131652"/>
    <lineage>
        <taxon>Eukaryota</taxon>
        <taxon>Fungi</taxon>
        <taxon>Dikarya</taxon>
        <taxon>Ascomycota</taxon>
        <taxon>Pezizomycotina</taxon>
        <taxon>Eurotiomycetes</taxon>
        <taxon>Eurotiomycetidae</taxon>
        <taxon>Eurotiales</taxon>
        <taxon>Trichocomaceae</taxon>
        <taxon>Talaromyces</taxon>
        <taxon>Talaromyces sect. Bacilispori</taxon>
    </lineage>
</organism>
<dbReference type="PANTHER" id="PTHR15020">
    <property type="entry name" value="FLAVIN REDUCTASE-RELATED"/>
    <property type="match status" value="1"/>
</dbReference>
<dbReference type="SUPFAM" id="SSF51735">
    <property type="entry name" value="NAD(P)-binding Rossmann-fold domains"/>
    <property type="match status" value="1"/>
</dbReference>
<keyword evidence="6" id="KW-1185">Reference proteome</keyword>
<gene>
    <name evidence="5" type="ORF">BGW36DRAFT_396470</name>
</gene>
<name>A0AAD4KU24_9EURO</name>
<dbReference type="GeneID" id="70248457"/>
<evidence type="ECO:0000256" key="1">
    <source>
        <dbReference type="ARBA" id="ARBA00023002"/>
    </source>
</evidence>
<dbReference type="AlphaFoldDB" id="A0AAD4KU24"/>
<evidence type="ECO:0000259" key="4">
    <source>
        <dbReference type="Pfam" id="PF13460"/>
    </source>
</evidence>
<reference evidence="5" key="1">
    <citation type="submission" date="2021-12" db="EMBL/GenBank/DDBJ databases">
        <title>Convergent genome expansion in fungi linked to evolution of root-endophyte symbiosis.</title>
        <authorList>
            <consortium name="DOE Joint Genome Institute"/>
            <person name="Ke Y.-H."/>
            <person name="Bonito G."/>
            <person name="Liao H.-L."/>
            <person name="Looney B."/>
            <person name="Rojas-Flechas A."/>
            <person name="Nash J."/>
            <person name="Hameed K."/>
            <person name="Schadt C."/>
            <person name="Martin F."/>
            <person name="Crous P.W."/>
            <person name="Miettinen O."/>
            <person name="Magnuson J.K."/>
            <person name="Labbe J."/>
            <person name="Jacobson D."/>
            <person name="Doktycz M.J."/>
            <person name="Veneault-Fourrey C."/>
            <person name="Kuo A."/>
            <person name="Mondo S."/>
            <person name="Calhoun S."/>
            <person name="Riley R."/>
            <person name="Ohm R."/>
            <person name="LaButti K."/>
            <person name="Andreopoulos B."/>
            <person name="Pangilinan J."/>
            <person name="Nolan M."/>
            <person name="Tritt A."/>
            <person name="Clum A."/>
            <person name="Lipzen A."/>
            <person name="Daum C."/>
            <person name="Barry K."/>
            <person name="Grigoriev I.V."/>
            <person name="Vilgalys R."/>
        </authorList>
    </citation>
    <scope>NUCLEOTIDE SEQUENCE</scope>
    <source>
        <strain evidence="5">PMI_201</strain>
    </source>
</reference>
<dbReference type="InterPro" id="IPR036291">
    <property type="entry name" value="NAD(P)-bd_dom_sf"/>
</dbReference>
<dbReference type="Pfam" id="PF13460">
    <property type="entry name" value="NAD_binding_10"/>
    <property type="match status" value="1"/>
</dbReference>